<feature type="repeat" description="ANK" evidence="2">
    <location>
        <begin position="963"/>
        <end position="995"/>
    </location>
</feature>
<feature type="compositionally biased region" description="Polar residues" evidence="3">
    <location>
        <begin position="1803"/>
        <end position="1815"/>
    </location>
</feature>
<feature type="compositionally biased region" description="Gly residues" evidence="3">
    <location>
        <begin position="1826"/>
        <end position="1836"/>
    </location>
</feature>
<dbReference type="InterPro" id="IPR056884">
    <property type="entry name" value="NPHP3-like_N"/>
</dbReference>
<dbReference type="InterPro" id="IPR029058">
    <property type="entry name" value="AB_hydrolase_fold"/>
</dbReference>
<keyword evidence="1" id="KW-0677">Repeat</keyword>
<dbReference type="Gene3D" id="3.40.50.1820">
    <property type="entry name" value="alpha/beta hydrolase"/>
    <property type="match status" value="1"/>
</dbReference>
<evidence type="ECO:0000256" key="2">
    <source>
        <dbReference type="PROSITE-ProRule" id="PRU00023"/>
    </source>
</evidence>
<evidence type="ECO:0000313" key="5">
    <source>
        <dbReference type="EMBL" id="KAK0736784.1"/>
    </source>
</evidence>
<evidence type="ECO:0000313" key="6">
    <source>
        <dbReference type="Proteomes" id="UP001172159"/>
    </source>
</evidence>
<dbReference type="Pfam" id="PF00023">
    <property type="entry name" value="Ank"/>
    <property type="match status" value="1"/>
</dbReference>
<proteinExistence type="predicted"/>
<feature type="compositionally biased region" description="Gly residues" evidence="3">
    <location>
        <begin position="1736"/>
        <end position="1750"/>
    </location>
</feature>
<feature type="compositionally biased region" description="Acidic residues" evidence="3">
    <location>
        <begin position="1711"/>
        <end position="1725"/>
    </location>
</feature>
<feature type="domain" description="Nephrocystin 3-like N-terminal" evidence="4">
    <location>
        <begin position="344"/>
        <end position="537"/>
    </location>
</feature>
<evidence type="ECO:0000259" key="4">
    <source>
        <dbReference type="Pfam" id="PF24883"/>
    </source>
</evidence>
<accession>A0AA40BM97</accession>
<dbReference type="PRINTS" id="PR01415">
    <property type="entry name" value="ANKYRIN"/>
</dbReference>
<feature type="region of interest" description="Disordered" evidence="3">
    <location>
        <begin position="1711"/>
        <end position="1944"/>
    </location>
</feature>
<reference evidence="5" key="1">
    <citation type="submission" date="2023-06" db="EMBL/GenBank/DDBJ databases">
        <title>Genome-scale phylogeny and comparative genomics of the fungal order Sordariales.</title>
        <authorList>
            <consortium name="Lawrence Berkeley National Laboratory"/>
            <person name="Hensen N."/>
            <person name="Bonometti L."/>
            <person name="Westerberg I."/>
            <person name="Brannstrom I.O."/>
            <person name="Guillou S."/>
            <person name="Cros-Aarteil S."/>
            <person name="Calhoun S."/>
            <person name="Haridas S."/>
            <person name="Kuo A."/>
            <person name="Mondo S."/>
            <person name="Pangilinan J."/>
            <person name="Riley R."/>
            <person name="Labutti K."/>
            <person name="Andreopoulos B."/>
            <person name="Lipzen A."/>
            <person name="Chen C."/>
            <person name="Yanf M."/>
            <person name="Daum C."/>
            <person name="Ng V."/>
            <person name="Clum A."/>
            <person name="Steindorff A."/>
            <person name="Ohm R."/>
            <person name="Martin F."/>
            <person name="Silar P."/>
            <person name="Natvig D."/>
            <person name="Lalanne C."/>
            <person name="Gautier V."/>
            <person name="Ament-Velasquez S.L."/>
            <person name="Kruys A."/>
            <person name="Hutchinson M.I."/>
            <person name="Powell A.J."/>
            <person name="Barry K."/>
            <person name="Miller A.N."/>
            <person name="Grigoriev I.V."/>
            <person name="Debuchy R."/>
            <person name="Gladieux P."/>
            <person name="Thoren M.H."/>
            <person name="Johannesson H."/>
        </authorList>
    </citation>
    <scope>NUCLEOTIDE SEQUENCE</scope>
    <source>
        <strain evidence="5">CBS 540.89</strain>
    </source>
</reference>
<feature type="repeat" description="ANK" evidence="2">
    <location>
        <begin position="1225"/>
        <end position="1253"/>
    </location>
</feature>
<feature type="repeat" description="ANK" evidence="2">
    <location>
        <begin position="1356"/>
        <end position="1388"/>
    </location>
</feature>
<dbReference type="InterPro" id="IPR002110">
    <property type="entry name" value="Ankyrin_rpt"/>
</dbReference>
<evidence type="ECO:0000256" key="3">
    <source>
        <dbReference type="SAM" id="MobiDB-lite"/>
    </source>
</evidence>
<dbReference type="PANTHER" id="PTHR46224">
    <property type="entry name" value="ANKYRIN REPEAT FAMILY PROTEIN"/>
    <property type="match status" value="1"/>
</dbReference>
<dbReference type="InterPro" id="IPR036770">
    <property type="entry name" value="Ankyrin_rpt-contain_sf"/>
</dbReference>
<evidence type="ECO:0000256" key="1">
    <source>
        <dbReference type="ARBA" id="ARBA00022737"/>
    </source>
</evidence>
<dbReference type="Gene3D" id="1.25.40.20">
    <property type="entry name" value="Ankyrin repeat-containing domain"/>
    <property type="match status" value="5"/>
</dbReference>
<dbReference type="SUPFAM" id="SSF53474">
    <property type="entry name" value="alpha/beta-Hydrolases"/>
    <property type="match status" value="1"/>
</dbReference>
<dbReference type="InterPro" id="IPR051616">
    <property type="entry name" value="Cul2-RING_E3_ligase_SR"/>
</dbReference>
<organism evidence="5 6">
    <name type="scientific">Apiosordaria backusii</name>
    <dbReference type="NCBI Taxonomy" id="314023"/>
    <lineage>
        <taxon>Eukaryota</taxon>
        <taxon>Fungi</taxon>
        <taxon>Dikarya</taxon>
        <taxon>Ascomycota</taxon>
        <taxon>Pezizomycotina</taxon>
        <taxon>Sordariomycetes</taxon>
        <taxon>Sordariomycetidae</taxon>
        <taxon>Sordariales</taxon>
        <taxon>Lasiosphaeriaceae</taxon>
        <taxon>Apiosordaria</taxon>
    </lineage>
</organism>
<comment type="caution">
    <text evidence="5">The sequence shown here is derived from an EMBL/GenBank/DDBJ whole genome shotgun (WGS) entry which is preliminary data.</text>
</comment>
<dbReference type="SUPFAM" id="SSF48403">
    <property type="entry name" value="Ankyrin repeat"/>
    <property type="match status" value="2"/>
</dbReference>
<dbReference type="EMBL" id="JAUKTV010000006">
    <property type="protein sequence ID" value="KAK0736784.1"/>
    <property type="molecule type" value="Genomic_DNA"/>
</dbReference>
<keyword evidence="2" id="KW-0040">ANK repeat</keyword>
<dbReference type="PANTHER" id="PTHR46224:SF64">
    <property type="entry name" value="IQ MOTIF AND ANKYRIN REPEAT DOMAIN-CONTAINING PROTEIN 1"/>
    <property type="match status" value="1"/>
</dbReference>
<dbReference type="Pfam" id="PF12796">
    <property type="entry name" value="Ank_2"/>
    <property type="match status" value="4"/>
</dbReference>
<feature type="compositionally biased region" description="Acidic residues" evidence="3">
    <location>
        <begin position="1927"/>
        <end position="1944"/>
    </location>
</feature>
<feature type="compositionally biased region" description="Acidic residues" evidence="3">
    <location>
        <begin position="1892"/>
        <end position="1906"/>
    </location>
</feature>
<gene>
    <name evidence="5" type="ORF">B0T21DRAFT_367484</name>
</gene>
<dbReference type="PROSITE" id="PS50297">
    <property type="entry name" value="ANK_REP_REGION"/>
    <property type="match status" value="5"/>
</dbReference>
<name>A0AA40BM97_9PEZI</name>
<dbReference type="SMART" id="SM00248">
    <property type="entry name" value="ANK"/>
    <property type="match status" value="18"/>
</dbReference>
<dbReference type="Pfam" id="PF24883">
    <property type="entry name" value="NPHP3_N"/>
    <property type="match status" value="1"/>
</dbReference>
<protein>
    <submittedName>
        <fullName evidence="5">Ankyrin repeat-containing domain protein</fullName>
    </submittedName>
</protein>
<sequence length="1944" mass="211307">MSNTKERHQGLQVVAPVPDEDGKGGEFTIDIVAVPGLGANPAKSFGSEKNPTFSWLSDRMDGIRAEIPTARVLLYYYDSEWYGNNAQEQDLHNASSKLLEYLVGMRKDNNIRPLIFLGHSMGGLVVARAMTIAHQAYHNLEYMRIVECFAGAILFGTPFKGSSAQGNALMVAHLFEKLDKAVPSQMLEILKPGNDALVDLRRDFTNIILKEPRAKVACFYEEIKTNYAREVVPPQLKAFFSKKSGEIVVSKDSASLDVAHVFSLHRDHRQLNRFDNAKDNEYVLVRNQLKEVAKSAQFIVKTRLRVSKQSIVDDQVFYRLAINLNVGDVGVKLKSVQSSSGDSSWILSEDQYRQWSAPLRSIEPSPHPVLWVSGDEGLGKSKAAAATIGALEKLEGRNHEPGVRNTMVAYFFCDGTPDCRMAETMLRSLIWQLILKKRSLGQYVKSFAAPAQEGDNTRGNTQSGGGQFKFAKLWKGLTDILNDDDVQDVYFVINSLHYLSDGLQSTADFLEQLSESIGNGDDRNPVRQKVRWAIFSRDNRLNIENTLRPGLDEGNVLQIDLNSTSMGAMRRELLRTFTRDAVKEVARHKQYSTALQYFVFSTLQKRAENNTLWVEVVCKLLHQLPADYSTVRKALELLPADPESLIEQAWNTVLDPKAYTGNAPLETVKEILRTLVVAYEDPTINELRVLAELKVEIDPADPTATEEGIVLGYIRDCGPLLRTYDAVGGDGYGRWATRVTFIHPLAKETLLSPTLSKRIGLTPDANNTEVKWQHGVIGLRCWDYMQEQLGTGGVDDYGFEAFTKAPEPAQKEEFQDDIDELFPESDDEDPDDDKMDMSALDYPLKYWLRHGNKATSDFVETLDIKHSFWSFESTGRKRWWGSFAQRELRDELKDITALHVAAYFGLLPLVNSLLADGHENEIHCLDSWANQPLHWAAAKGNLDVCRRLLQVPGIEIDNGIEKGDWTPLHMAAWQGQLDVIQYLVNEGANINAICNDYGTPLTLALVHRQADAAVLLLNKRADPTIVAGEDEEAKSPPLEVAAAQGNDDLVTLLLELYGEDDTLANQYGCALSAASSAGDLEIVQMLLTKEINWTFREEALFRSSAAGFGSVAESILAVSPGIPCDRAFTAAATYGHRSILERLWRHHEEYQVLTQQHVNDALYQATDTQQEAVVKFLLEVCGAEATATGVEYGNALTASAYDGTLTILHMLLAYGAQIAAPEGYPLQVAALNGHVQVVQYLLDLGADPNAFHPSLRHGTALQAACVVGDTQIVQLLLSRHADPNHGGGEFTNPLTAATSNGQGEIVRLLLEAGANPNQPGGFDGSYPLINAATSLPAHSLEQLIRAGAEVNQHDPDEDTALIISALYGDTDCVTTLLRHGANVNLSGAHHGSPLHAAASRGFVATCLALLDAGANPHTIAGPFHTVLQAAAASGNAECVKLILARGGPNLDLNIQGGAYFTALHAAAEHDNDGGLRHLLGRNPPPQPDVFPPPGHPLAHKGTALHAAAFRGCNRNARLLIDAGADVNIVAGKYGSVLEAAALKCEPLLVEMLLDHGAKVDGDNGKYGSALVAAVARAADPEADWDDEEERVTVLRMLLDHVPVNIANTKKGGDVPGRFSAKVYRSALETALRLGEKDDFKIILKKMQEAAEEARKSGVKGGFPNLKGLLTGFKKAAAARREAITTVQFEWDEDNNSDFGDDVVNEYQEFYGDDEFDEDDETEVEVDGEKQADGDAVSGGQGTRGVGGGEQGLPLRSGASGQGQEPSGNRSRGFGGGGGGQPTSTYGGIQTRGIASGGGGYNDQAATPTNPYNQGGNRDMGGYAAAGAGGVAVGGAGYYASQQSGYGGEEDDVDEAPAQVQGRRGFGYQDASYDEEEAPAQVRSRGGFGYQEAGEDEIGGNEDDEHDEHDGDGAADDDELVEGHQPDDEYGQEPQYDDGANEYYD</sequence>
<feature type="repeat" description="ANK" evidence="2">
    <location>
        <begin position="1289"/>
        <end position="1321"/>
    </location>
</feature>
<dbReference type="Proteomes" id="UP001172159">
    <property type="component" value="Unassembled WGS sequence"/>
</dbReference>
<feature type="repeat" description="ANK" evidence="2">
    <location>
        <begin position="1499"/>
        <end position="1531"/>
    </location>
</feature>
<keyword evidence="6" id="KW-1185">Reference proteome</keyword>
<dbReference type="PROSITE" id="PS50088">
    <property type="entry name" value="ANK_REPEAT"/>
    <property type="match status" value="5"/>
</dbReference>